<comment type="function">
    <text evidence="7">Self-assembles to form an icosahedral capsid.</text>
</comment>
<comment type="subcellular location">
    <subcellularLocation>
        <location evidence="1 7">Virion</location>
    </subcellularLocation>
</comment>
<dbReference type="EMBL" id="OK574392">
    <property type="protein sequence ID" value="UHS18326.1"/>
    <property type="molecule type" value="Genomic_DNA"/>
</dbReference>
<evidence type="ECO:0000256" key="1">
    <source>
        <dbReference type="ARBA" id="ARBA00004328"/>
    </source>
</evidence>
<proteinExistence type="inferred from homology"/>
<accession>A0A8K1XYT1</accession>
<evidence type="ECO:0000256" key="2">
    <source>
        <dbReference type="ARBA" id="ARBA00006131"/>
    </source>
</evidence>
<dbReference type="GO" id="GO:0039615">
    <property type="term" value="C:T=1 icosahedral viral capsid"/>
    <property type="evidence" value="ECO:0007669"/>
    <property type="project" value="UniProtKB-UniRule"/>
</dbReference>
<evidence type="ECO:0000313" key="9">
    <source>
        <dbReference type="EMBL" id="UHS18326.1"/>
    </source>
</evidence>
<feature type="region of interest" description="Disordered" evidence="8">
    <location>
        <begin position="507"/>
        <end position="529"/>
    </location>
</feature>
<protein>
    <recommendedName>
        <fullName evidence="3 7">Capsid protein</fullName>
    </recommendedName>
</protein>
<evidence type="ECO:0000256" key="6">
    <source>
        <dbReference type="ARBA" id="ARBA00022844"/>
    </source>
</evidence>
<evidence type="ECO:0000256" key="8">
    <source>
        <dbReference type="SAM" id="MobiDB-lite"/>
    </source>
</evidence>
<evidence type="ECO:0000256" key="7">
    <source>
        <dbReference type="RuleBase" id="RU361230"/>
    </source>
</evidence>
<sequence length="571" mass="67274">MPLIICGNGHTQFNFITHMDDIPPKNASYGGNFTNLTFNLACFYDEFMHHRNRWSASNHDLELVRYLKTNLKLYRHESIDYIVSFTTTGPFETNEMSYMLTHPLAMLLSKKHIVVPSLKTKPHGRKYKKITIKPPKLMLNKWYFAADFCHIGLFQLWATGLELRNPWLRSGTNSPVIGFYVLKNQVYQNRYSNLNTHEHYQARLQAYQELTKQKTSDKWYNWQYTYNKVMKPIYYAAANETNSKFKGKTYNWKNYKENFTEVQDKWTKTCKEAYELVSDEYRQIYTTTLTYPPPWDPTTSNTGRQYLEHDCGIYSPYFLTPQIYTPEWHTAWSYIRYNPLTDKGIGNRVCVQYCSEASSDYNPVKSKCMLQDMPLWMMLYGYADYVVKSTGIQSAWTDMRVAIRSPYTDPKLVGSSENTMYIPIGLEFMNGDMPDKRPYLGPATLFHSWDLRRGYINTKSIKRMSEHLDANEYFSTGIVSKKPRFDTPHHGQLSNQEEDALSILRQLQKEQEESSTSEEEQALQKQEDQKEKLLQQLRVQRHHQRVLRQGIKHLMGDVLRLRQGVHWNPIL</sequence>
<keyword evidence="6 7" id="KW-0946">Virion</keyword>
<comment type="similarity">
    <text evidence="2 7">Belongs to the anelloviridae capsid protein family.</text>
</comment>
<evidence type="ECO:0000256" key="5">
    <source>
        <dbReference type="ARBA" id="ARBA00022561"/>
    </source>
</evidence>
<dbReference type="Pfam" id="PF02956">
    <property type="entry name" value="TT_ORF1"/>
    <property type="match status" value="1"/>
</dbReference>
<organism evidence="9">
    <name type="scientific">Alphatorquevirus sp</name>
    <dbReference type="NCBI Taxonomy" id="2809145"/>
    <lineage>
        <taxon>Viruses</taxon>
        <taxon>Monodnaviria</taxon>
        <taxon>Shotokuvirae</taxon>
        <taxon>Commensaviricota</taxon>
        <taxon>Cardeaviricetes</taxon>
        <taxon>Sanitavirales</taxon>
        <taxon>Anelloviridae</taxon>
        <taxon>Alphatorquevirus</taxon>
    </lineage>
</organism>
<evidence type="ECO:0000256" key="3">
    <source>
        <dbReference type="ARBA" id="ARBA00018091"/>
    </source>
</evidence>
<name>A0A8K1XYT1_9VIRU</name>
<keyword evidence="5 7" id="KW-0167">Capsid protein</keyword>
<evidence type="ECO:0000256" key="4">
    <source>
        <dbReference type="ARBA" id="ARBA00022431"/>
    </source>
</evidence>
<dbReference type="InterPro" id="IPR004219">
    <property type="entry name" value="TTvirus_Unk"/>
</dbReference>
<keyword evidence="4 7" id="KW-1140">T=1 icosahedral capsid protein</keyword>
<reference evidence="9" key="1">
    <citation type="journal article" date="2021" name="Cell Host Microbe">
        <title>Global genome analysis reveals a vast and dynamic anellovirus landscape within the human virome.</title>
        <authorList>
            <person name="Arze C.A."/>
            <person name="Springer S."/>
            <person name="Dudas G."/>
            <person name="Patel S."/>
            <person name="Bhattacharyya A."/>
            <person name="Swaminathan H."/>
            <person name="Brugnara C."/>
            <person name="Delagrave S."/>
            <person name="Ong T."/>
            <person name="Kahvejian A."/>
            <person name="Echelard Y."/>
            <person name="Weinstein E.G."/>
            <person name="Hajjar R.J."/>
            <person name="Andersen K.G."/>
            <person name="Yozwiak N.L."/>
        </authorList>
    </citation>
    <scope>NUCLEOTIDE SEQUENCE</scope>
    <source>
        <strain evidence="9">TF1YBNR7H</strain>
    </source>
</reference>